<name>A0A8H7F577_AGABI</name>
<feature type="domain" description="CR-type" evidence="8">
    <location>
        <begin position="126"/>
        <end position="209"/>
    </location>
</feature>
<evidence type="ECO:0000313" key="10">
    <source>
        <dbReference type="Proteomes" id="UP000629468"/>
    </source>
</evidence>
<evidence type="ECO:0000256" key="4">
    <source>
        <dbReference type="ARBA" id="ARBA00022833"/>
    </source>
</evidence>
<reference evidence="9 10" key="1">
    <citation type="journal article" name="Sci. Rep.">
        <title>Telomere-to-telomere assembled and centromere annotated genomes of the two main subspecies of the button mushroom Agaricus bisporus reveal especially polymorphic chromosome ends.</title>
        <authorList>
            <person name="Sonnenberg A.S.M."/>
            <person name="Sedaghat-Telgerd N."/>
            <person name="Lavrijssen B."/>
            <person name="Ohm R.A."/>
            <person name="Hendrickx P.M."/>
            <person name="Scholtmeijer K."/>
            <person name="Baars J.J.P."/>
            <person name="van Peer A."/>
        </authorList>
    </citation>
    <scope>NUCLEOTIDE SEQUENCE [LARGE SCALE GENOMIC DNA]</scope>
    <source>
        <strain evidence="9 10">H119_p4</strain>
    </source>
</reference>
<dbReference type="Gene3D" id="2.10.230.10">
    <property type="entry name" value="Heat shock protein DnaJ, cysteine-rich domain"/>
    <property type="match status" value="1"/>
</dbReference>
<accession>A0A8H7F577</accession>
<evidence type="ECO:0000256" key="5">
    <source>
        <dbReference type="PROSITE-ProRule" id="PRU00546"/>
    </source>
</evidence>
<evidence type="ECO:0000256" key="1">
    <source>
        <dbReference type="ARBA" id="ARBA00022723"/>
    </source>
</evidence>
<dbReference type="CDD" id="cd06257">
    <property type="entry name" value="DnaJ"/>
    <property type="match status" value="1"/>
</dbReference>
<evidence type="ECO:0000256" key="3">
    <source>
        <dbReference type="ARBA" id="ARBA00022771"/>
    </source>
</evidence>
<dbReference type="Pfam" id="PF00684">
    <property type="entry name" value="DnaJ_CXXCXGXG"/>
    <property type="match status" value="1"/>
</dbReference>
<dbReference type="InterPro" id="IPR002939">
    <property type="entry name" value="DnaJ_C"/>
</dbReference>
<dbReference type="SUPFAM" id="SSF46565">
    <property type="entry name" value="Chaperone J-domain"/>
    <property type="match status" value="1"/>
</dbReference>
<dbReference type="InterPro" id="IPR018253">
    <property type="entry name" value="DnaJ_domain_CS"/>
</dbReference>
<dbReference type="InterPro" id="IPR008971">
    <property type="entry name" value="HSP40/DnaJ_pept-bd"/>
</dbReference>
<dbReference type="SUPFAM" id="SSF49493">
    <property type="entry name" value="HSP40/DnaJ peptide-binding domain"/>
    <property type="match status" value="2"/>
</dbReference>
<dbReference type="GO" id="GO:0009408">
    <property type="term" value="P:response to heat"/>
    <property type="evidence" value="ECO:0007669"/>
    <property type="project" value="InterPro"/>
</dbReference>
<dbReference type="FunFam" id="2.10.230.10:FF:000001">
    <property type="entry name" value="DnaJ subfamily A member 2"/>
    <property type="match status" value="1"/>
</dbReference>
<keyword evidence="4 5" id="KW-0862">Zinc</keyword>
<proteinExistence type="inferred from homology"/>
<dbReference type="Pfam" id="PF01556">
    <property type="entry name" value="DnaJ_C"/>
    <property type="match status" value="1"/>
</dbReference>
<dbReference type="EMBL" id="JABXXO010000005">
    <property type="protein sequence ID" value="KAF7777451.1"/>
    <property type="molecule type" value="Genomic_DNA"/>
</dbReference>
<dbReference type="AlphaFoldDB" id="A0A8H7F577"/>
<organism evidence="9 10">
    <name type="scientific">Agaricus bisporus var. burnettii</name>
    <dbReference type="NCBI Taxonomy" id="192524"/>
    <lineage>
        <taxon>Eukaryota</taxon>
        <taxon>Fungi</taxon>
        <taxon>Dikarya</taxon>
        <taxon>Basidiomycota</taxon>
        <taxon>Agaricomycotina</taxon>
        <taxon>Agaricomycetes</taxon>
        <taxon>Agaricomycetidae</taxon>
        <taxon>Agaricales</taxon>
        <taxon>Agaricineae</taxon>
        <taxon>Agaricaceae</taxon>
        <taxon>Agaricus</taxon>
    </lineage>
</organism>
<evidence type="ECO:0000313" key="9">
    <source>
        <dbReference type="EMBL" id="KAF7777451.1"/>
    </source>
</evidence>
<dbReference type="Gene3D" id="2.60.260.20">
    <property type="entry name" value="Urease metallochaperone UreE, N-terminal domain"/>
    <property type="match status" value="2"/>
</dbReference>
<keyword evidence="2" id="KW-0677">Repeat</keyword>
<evidence type="ECO:0000256" key="6">
    <source>
        <dbReference type="SAM" id="MobiDB-lite"/>
    </source>
</evidence>
<dbReference type="OMA" id="RVCPTCV"/>
<comment type="caution">
    <text evidence="9">The sequence shown here is derived from an EMBL/GenBank/DDBJ whole genome shotgun (WGS) entry which is preliminary data.</text>
</comment>
<protein>
    <submittedName>
        <fullName evidence="9">Uncharacterized protein</fullName>
    </submittedName>
</protein>
<dbReference type="FunFam" id="1.10.287.110:FF:000041">
    <property type="entry name" value="Chaperone protein DNAj, putative"/>
    <property type="match status" value="1"/>
</dbReference>
<keyword evidence="3 5" id="KW-0863">Zinc-finger</keyword>
<dbReference type="CDD" id="cd10719">
    <property type="entry name" value="DnaJ_zf"/>
    <property type="match status" value="1"/>
</dbReference>
<dbReference type="Pfam" id="PF00226">
    <property type="entry name" value="DnaJ"/>
    <property type="match status" value="1"/>
</dbReference>
<evidence type="ECO:0000256" key="2">
    <source>
        <dbReference type="ARBA" id="ARBA00022737"/>
    </source>
</evidence>
<dbReference type="PRINTS" id="PR00625">
    <property type="entry name" value="JDOMAIN"/>
</dbReference>
<dbReference type="InterPro" id="IPR001305">
    <property type="entry name" value="HSP_DnaJ_Cys-rich_dom"/>
</dbReference>
<dbReference type="SUPFAM" id="SSF57938">
    <property type="entry name" value="DnaJ/Hsp40 cysteine-rich domain"/>
    <property type="match status" value="1"/>
</dbReference>
<dbReference type="SMART" id="SM00271">
    <property type="entry name" value="DnaJ"/>
    <property type="match status" value="1"/>
</dbReference>
<dbReference type="PROSITE" id="PS51188">
    <property type="entry name" value="ZF_CR"/>
    <property type="match status" value="1"/>
</dbReference>
<dbReference type="PANTHER" id="PTHR43888">
    <property type="entry name" value="DNAJ-LIKE-2, ISOFORM A-RELATED"/>
    <property type="match status" value="1"/>
</dbReference>
<evidence type="ECO:0000259" key="8">
    <source>
        <dbReference type="PROSITE" id="PS51188"/>
    </source>
</evidence>
<dbReference type="GO" id="GO:0008270">
    <property type="term" value="F:zinc ion binding"/>
    <property type="evidence" value="ECO:0007669"/>
    <property type="project" value="UniProtKB-KW"/>
</dbReference>
<keyword evidence="1 5" id="KW-0479">Metal-binding</keyword>
<dbReference type="GO" id="GO:0030544">
    <property type="term" value="F:Hsp70 protein binding"/>
    <property type="evidence" value="ECO:0007669"/>
    <property type="project" value="InterPro"/>
</dbReference>
<dbReference type="FunFam" id="2.60.260.20:FF:000003">
    <property type="entry name" value="DnaJ subfamily A member 2"/>
    <property type="match status" value="1"/>
</dbReference>
<dbReference type="GO" id="GO:0051082">
    <property type="term" value="F:unfolded protein binding"/>
    <property type="evidence" value="ECO:0007669"/>
    <property type="project" value="InterPro"/>
</dbReference>
<dbReference type="InterPro" id="IPR036410">
    <property type="entry name" value="HSP_DnaJ_Cys-rich_dom_sf"/>
</dbReference>
<evidence type="ECO:0000259" key="7">
    <source>
        <dbReference type="PROSITE" id="PS50076"/>
    </source>
</evidence>
<dbReference type="InterPro" id="IPR012724">
    <property type="entry name" value="DnaJ"/>
</dbReference>
<dbReference type="InterPro" id="IPR001623">
    <property type="entry name" value="DnaJ_domain"/>
</dbReference>
<dbReference type="GO" id="GO:0006457">
    <property type="term" value="P:protein folding"/>
    <property type="evidence" value="ECO:0007669"/>
    <property type="project" value="InterPro"/>
</dbReference>
<dbReference type="CDD" id="cd10747">
    <property type="entry name" value="DnaJ_C"/>
    <property type="match status" value="1"/>
</dbReference>
<dbReference type="InterPro" id="IPR044713">
    <property type="entry name" value="DNJA1/2-like"/>
</dbReference>
<sequence>MVFERKYYELLEVSPDASESDLKKAYRKRALKLHPDKGGDPELFKEVTHAYEILSDPQKRSIYDSRGEAGLSEQGGMGGMDPQDLFSQLFGGAGGFFGGGNRPQGPRKTKDLVHRVHVTLEELYKGKTTKLALTRNILCSKCKGKGGKDGAVRTCPGCHGRGVKVMMRHMGPMIQQIQTACDDCSGTGEFINTKDRCGNCKGKKVIPDKKMLEVHIDKGMKGGQTVVFRGESDQAPSAEPGDVVIVIEEKPHERFRRQENDLILEVEIDLLTALAGGQFGIKHLDERALVVQVHPGEITKHGDVKVIHGQGMPSQRHHEPGDLYVKVNVRFPELVDASAIPLLEQALPPREPLEDFGKDTTLDEVNLDAVDTRSKNGFKSAAAAAAGDDAMDEDSEEPRVQCANQ</sequence>
<dbReference type="Proteomes" id="UP000629468">
    <property type="component" value="Unassembled WGS sequence"/>
</dbReference>
<dbReference type="InterPro" id="IPR036869">
    <property type="entry name" value="J_dom_sf"/>
</dbReference>
<feature type="region of interest" description="Disordered" evidence="6">
    <location>
        <begin position="384"/>
        <end position="405"/>
    </location>
</feature>
<feature type="domain" description="J" evidence="7">
    <location>
        <begin position="6"/>
        <end position="67"/>
    </location>
</feature>
<dbReference type="PROSITE" id="PS50076">
    <property type="entry name" value="DNAJ_2"/>
    <property type="match status" value="1"/>
</dbReference>
<gene>
    <name evidence="9" type="ORF">Agabi119p4_3523</name>
</gene>
<dbReference type="HAMAP" id="MF_01152">
    <property type="entry name" value="DnaJ"/>
    <property type="match status" value="1"/>
</dbReference>
<feature type="zinc finger region" description="CR-type" evidence="5">
    <location>
        <begin position="126"/>
        <end position="209"/>
    </location>
</feature>
<dbReference type="PROSITE" id="PS00636">
    <property type="entry name" value="DNAJ_1"/>
    <property type="match status" value="1"/>
</dbReference>
<dbReference type="GO" id="GO:0005524">
    <property type="term" value="F:ATP binding"/>
    <property type="evidence" value="ECO:0007669"/>
    <property type="project" value="InterPro"/>
</dbReference>
<dbReference type="Gene3D" id="1.10.287.110">
    <property type="entry name" value="DnaJ domain"/>
    <property type="match status" value="1"/>
</dbReference>